<gene>
    <name evidence="2" type="ORF">PhCBS80983_g01872</name>
</gene>
<evidence type="ECO:0000313" key="3">
    <source>
        <dbReference type="Proteomes" id="UP000318582"/>
    </source>
</evidence>
<dbReference type="EMBL" id="QEAQ01000016">
    <property type="protein sequence ID" value="TPX60315.1"/>
    <property type="molecule type" value="Genomic_DNA"/>
</dbReference>
<dbReference type="InterPro" id="IPR000836">
    <property type="entry name" value="PRTase_dom"/>
</dbReference>
<dbReference type="Proteomes" id="UP000318582">
    <property type="component" value="Unassembled WGS sequence"/>
</dbReference>
<dbReference type="SUPFAM" id="SSF53271">
    <property type="entry name" value="PRTase-like"/>
    <property type="match status" value="1"/>
</dbReference>
<sequence length="202" mass="21669">MLFGGFGGHPPLRDRVDAGQQLARHPEIAKHANSPNTIILALPRGGLPVAFQVAKTLNVPLDLMLVRKLGLPYHEEVAMGAIAMGGVSYVDPTMVGRGGVTDSQLEAVRRRESAELERRTRKYRGDKPYPVLTGKNVIIIDDGIATGATLRAAILAVRVHNPARIIAAAPVGAPDSVQTIGALTDEIVCLHQPRHFNAVGMW</sequence>
<feature type="domain" description="Phosphoribosyltransferase" evidence="1">
    <location>
        <begin position="31"/>
        <end position="176"/>
    </location>
</feature>
<accession>A0A507EAJ6</accession>
<comment type="caution">
    <text evidence="2">The sequence shown here is derived from an EMBL/GenBank/DDBJ whole genome shotgun (WGS) entry which is preliminary data.</text>
</comment>
<evidence type="ECO:0000259" key="1">
    <source>
        <dbReference type="Pfam" id="PF00156"/>
    </source>
</evidence>
<name>A0A507EAJ6_9FUNG</name>
<organism evidence="2 3">
    <name type="scientific">Powellomyces hirtus</name>
    <dbReference type="NCBI Taxonomy" id="109895"/>
    <lineage>
        <taxon>Eukaryota</taxon>
        <taxon>Fungi</taxon>
        <taxon>Fungi incertae sedis</taxon>
        <taxon>Chytridiomycota</taxon>
        <taxon>Chytridiomycota incertae sedis</taxon>
        <taxon>Chytridiomycetes</taxon>
        <taxon>Spizellomycetales</taxon>
        <taxon>Powellomycetaceae</taxon>
        <taxon>Powellomyces</taxon>
    </lineage>
</organism>
<reference evidence="2 3" key="1">
    <citation type="journal article" date="2019" name="Sci. Rep.">
        <title>Comparative genomics of chytrid fungi reveal insights into the obligate biotrophic and pathogenic lifestyle of Synchytrium endobioticum.</title>
        <authorList>
            <person name="van de Vossenberg B.T.L.H."/>
            <person name="Warris S."/>
            <person name="Nguyen H.D.T."/>
            <person name="van Gent-Pelzer M.P.E."/>
            <person name="Joly D.L."/>
            <person name="van de Geest H.C."/>
            <person name="Bonants P.J.M."/>
            <person name="Smith D.S."/>
            <person name="Levesque C.A."/>
            <person name="van der Lee T.A.J."/>
        </authorList>
    </citation>
    <scope>NUCLEOTIDE SEQUENCE [LARGE SCALE GENOMIC DNA]</scope>
    <source>
        <strain evidence="2 3">CBS 809.83</strain>
    </source>
</reference>
<proteinExistence type="predicted"/>
<dbReference type="Gene3D" id="3.30.1310.20">
    <property type="entry name" value="PRTase-like"/>
    <property type="match status" value="1"/>
</dbReference>
<dbReference type="STRING" id="109895.A0A507EAJ6"/>
<keyword evidence="3" id="KW-1185">Reference proteome</keyword>
<protein>
    <recommendedName>
        <fullName evidence="1">Phosphoribosyltransferase domain-containing protein</fullName>
    </recommendedName>
</protein>
<dbReference type="CDD" id="cd06223">
    <property type="entry name" value="PRTases_typeI"/>
    <property type="match status" value="1"/>
</dbReference>
<evidence type="ECO:0000313" key="2">
    <source>
        <dbReference type="EMBL" id="TPX60315.1"/>
    </source>
</evidence>
<dbReference type="InterPro" id="IPR029057">
    <property type="entry name" value="PRTase-like"/>
</dbReference>
<dbReference type="AlphaFoldDB" id="A0A507EAJ6"/>
<dbReference type="Pfam" id="PF00156">
    <property type="entry name" value="Pribosyltran"/>
    <property type="match status" value="1"/>
</dbReference>
<dbReference type="Gene3D" id="3.40.50.2020">
    <property type="match status" value="1"/>
</dbReference>